<dbReference type="EMBL" id="CP046640">
    <property type="protein sequence ID" value="QTL98543.1"/>
    <property type="molecule type" value="Genomic_DNA"/>
</dbReference>
<name>A0A8A7K9Q5_9FIRM</name>
<dbReference type="KEGG" id="ifn:GM661_11485"/>
<feature type="transmembrane region" description="Helical" evidence="1">
    <location>
        <begin position="6"/>
        <end position="25"/>
    </location>
</feature>
<reference evidence="2" key="1">
    <citation type="submission" date="2019-12" db="EMBL/GenBank/DDBJ databases">
        <authorList>
            <person name="zhang j."/>
            <person name="sun C.M."/>
        </authorList>
    </citation>
    <scope>NUCLEOTIDE SEQUENCE</scope>
    <source>
        <strain evidence="2">NS-1</strain>
    </source>
</reference>
<evidence type="ECO:0000313" key="3">
    <source>
        <dbReference type="Proteomes" id="UP000665020"/>
    </source>
</evidence>
<accession>A0A8A7K9Q5</accession>
<evidence type="ECO:0000313" key="2">
    <source>
        <dbReference type="EMBL" id="QTL98543.1"/>
    </source>
</evidence>
<evidence type="ECO:0000256" key="1">
    <source>
        <dbReference type="SAM" id="Phobius"/>
    </source>
</evidence>
<keyword evidence="1" id="KW-1133">Transmembrane helix</keyword>
<keyword evidence="1" id="KW-0472">Membrane</keyword>
<gene>
    <name evidence="2" type="ORF">GM661_11485</name>
</gene>
<keyword evidence="1" id="KW-0812">Transmembrane</keyword>
<keyword evidence="3" id="KW-1185">Reference proteome</keyword>
<protein>
    <submittedName>
        <fullName evidence="2">Uncharacterized protein</fullName>
    </submittedName>
</protein>
<dbReference type="AlphaFoldDB" id="A0A8A7K9Q5"/>
<organism evidence="2 3">
    <name type="scientific">Iocasia fonsfrigidae</name>
    <dbReference type="NCBI Taxonomy" id="2682810"/>
    <lineage>
        <taxon>Bacteria</taxon>
        <taxon>Bacillati</taxon>
        <taxon>Bacillota</taxon>
        <taxon>Clostridia</taxon>
        <taxon>Halanaerobiales</taxon>
        <taxon>Halanaerobiaceae</taxon>
        <taxon>Iocasia</taxon>
    </lineage>
</organism>
<dbReference type="RefSeq" id="WP_230866961.1">
    <property type="nucleotide sequence ID" value="NZ_CP046640.1"/>
</dbReference>
<proteinExistence type="predicted"/>
<sequence length="185" mass="21290">MKKPYLIVIIVVTVFLLSVGVYYFAFYRYKEPAVVEHKAVGQPVEGFVTEGSALKKNSAAQGNMAAKPLIEDKELSNDEKPVIRYLYRSNFRDPFQNYGIDSEKSSPQLSLKDIREMISFELKGIITGRDKKIAIIDTGDRTRLITVNDTVDEFRVLKIRERDLLMSYQGWQFTIEMRSETDGYI</sequence>
<dbReference type="Proteomes" id="UP000665020">
    <property type="component" value="Chromosome"/>
</dbReference>